<evidence type="ECO:0000313" key="11">
    <source>
        <dbReference type="EMBL" id="CAI8000935.1"/>
    </source>
</evidence>
<keyword evidence="3" id="KW-1003">Cell membrane</keyword>
<keyword evidence="6 8" id="KW-0472">Membrane</keyword>
<dbReference type="Pfam" id="PF21088">
    <property type="entry name" value="MS_channel_1st"/>
    <property type="match status" value="1"/>
</dbReference>
<evidence type="ECO:0000313" key="12">
    <source>
        <dbReference type="Proteomes" id="UP001174909"/>
    </source>
</evidence>
<dbReference type="Gene3D" id="2.30.30.60">
    <property type="match status" value="1"/>
</dbReference>
<evidence type="ECO:0000256" key="7">
    <source>
        <dbReference type="SAM" id="MobiDB-lite"/>
    </source>
</evidence>
<protein>
    <submittedName>
        <fullName evidence="11">Uncharacterized MscS family protein aq_812</fullName>
    </submittedName>
</protein>
<evidence type="ECO:0000256" key="2">
    <source>
        <dbReference type="ARBA" id="ARBA00008017"/>
    </source>
</evidence>
<dbReference type="Proteomes" id="UP001174909">
    <property type="component" value="Unassembled WGS sequence"/>
</dbReference>
<feature type="transmembrane region" description="Helical" evidence="8">
    <location>
        <begin position="26"/>
        <end position="48"/>
    </location>
</feature>
<evidence type="ECO:0000256" key="3">
    <source>
        <dbReference type="ARBA" id="ARBA00022475"/>
    </source>
</evidence>
<reference evidence="11" key="1">
    <citation type="submission" date="2023-03" db="EMBL/GenBank/DDBJ databases">
        <authorList>
            <person name="Steffen K."/>
            <person name="Cardenas P."/>
        </authorList>
    </citation>
    <scope>NUCLEOTIDE SEQUENCE</scope>
</reference>
<dbReference type="PANTHER" id="PTHR30566">
    <property type="entry name" value="YNAI-RELATED MECHANOSENSITIVE ION CHANNEL"/>
    <property type="match status" value="1"/>
</dbReference>
<dbReference type="InterPro" id="IPR011014">
    <property type="entry name" value="MscS_channel_TM-2"/>
</dbReference>
<dbReference type="InterPro" id="IPR010920">
    <property type="entry name" value="LSM_dom_sf"/>
</dbReference>
<dbReference type="InterPro" id="IPR006685">
    <property type="entry name" value="MscS_channel_2nd"/>
</dbReference>
<organism evidence="11 12">
    <name type="scientific">Geodia barretti</name>
    <name type="common">Barrett's horny sponge</name>
    <dbReference type="NCBI Taxonomy" id="519541"/>
    <lineage>
        <taxon>Eukaryota</taxon>
        <taxon>Metazoa</taxon>
        <taxon>Porifera</taxon>
        <taxon>Demospongiae</taxon>
        <taxon>Heteroscleromorpha</taxon>
        <taxon>Tetractinellida</taxon>
        <taxon>Astrophorina</taxon>
        <taxon>Geodiidae</taxon>
        <taxon>Geodia</taxon>
    </lineage>
</organism>
<sequence>MGQAINNWFQSVAQGFAAINISWIDLIIGAVILVAAVLIAVLFSKVIFRLLMRLSRVSSGDLDDRLVAAARGPVTTYIILLGVYLALTVPLSLPPTVQDVVNRTAAFVAVINGAILINAIGSATLRWLQGYMQSTDSANTSSWALPMARRGIVIVVFAMAGMVSLDIVGINISPLIAGLGIGGLAVALALQPTLSNLFAGTYVITEGVVSQGDYIEMEGGVSGYVVDVNWRSTRLRTWTNNMVIIPNSRFAETIITNFSKPDQHVNVYLTCGVAYESDLQLVEAVSQDVMNLVLREHPGAVRVYGSYFGYDAFGESNIDFWLFMQAQNRLASFEVRSELVKQLHARLNAEGITINYPVRTLHFPDGWNGADGSPMPSGAVAARDAAMPAVGGAPVAADTPEGGSGADRPGGKGPA</sequence>
<dbReference type="InterPro" id="IPR049142">
    <property type="entry name" value="MS_channel_1st"/>
</dbReference>
<dbReference type="GO" id="GO:0055085">
    <property type="term" value="P:transmembrane transport"/>
    <property type="evidence" value="ECO:0007669"/>
    <property type="project" value="InterPro"/>
</dbReference>
<keyword evidence="5 8" id="KW-1133">Transmembrane helix</keyword>
<evidence type="ECO:0000256" key="6">
    <source>
        <dbReference type="ARBA" id="ARBA00023136"/>
    </source>
</evidence>
<accession>A0AA35R2R3</accession>
<name>A0AA35R2R3_GEOBA</name>
<dbReference type="InterPro" id="IPR011066">
    <property type="entry name" value="MscS_channel_C_sf"/>
</dbReference>
<feature type="domain" description="Mechanosensitive ion channel transmembrane helices 2/3" evidence="10">
    <location>
        <begin position="152"/>
        <end position="191"/>
    </location>
</feature>
<dbReference type="AlphaFoldDB" id="A0AA35R2R3"/>
<comment type="similarity">
    <text evidence="2">Belongs to the MscS (TC 1.A.23) family.</text>
</comment>
<dbReference type="EMBL" id="CASHTH010000421">
    <property type="protein sequence ID" value="CAI8000935.1"/>
    <property type="molecule type" value="Genomic_DNA"/>
</dbReference>
<dbReference type="SUPFAM" id="SSF82689">
    <property type="entry name" value="Mechanosensitive channel protein MscS (YggB), C-terminal domain"/>
    <property type="match status" value="1"/>
</dbReference>
<feature type="transmembrane region" description="Helical" evidence="8">
    <location>
        <begin position="105"/>
        <end position="128"/>
    </location>
</feature>
<proteinExistence type="inferred from homology"/>
<gene>
    <name evidence="11" type="ORF">GBAR_LOCUS3062</name>
</gene>
<evidence type="ECO:0000259" key="10">
    <source>
        <dbReference type="Pfam" id="PF21088"/>
    </source>
</evidence>
<dbReference type="SUPFAM" id="SSF82861">
    <property type="entry name" value="Mechanosensitive channel protein MscS (YggB), transmembrane region"/>
    <property type="match status" value="1"/>
</dbReference>
<dbReference type="Gene3D" id="3.30.70.100">
    <property type="match status" value="1"/>
</dbReference>
<dbReference type="InterPro" id="IPR023408">
    <property type="entry name" value="MscS_beta-dom_sf"/>
</dbReference>
<feature type="region of interest" description="Disordered" evidence="7">
    <location>
        <begin position="391"/>
        <end position="415"/>
    </location>
</feature>
<feature type="transmembrane region" description="Helical" evidence="8">
    <location>
        <begin position="74"/>
        <end position="93"/>
    </location>
</feature>
<evidence type="ECO:0000256" key="8">
    <source>
        <dbReference type="SAM" id="Phobius"/>
    </source>
</evidence>
<dbReference type="GO" id="GO:0005886">
    <property type="term" value="C:plasma membrane"/>
    <property type="evidence" value="ECO:0007669"/>
    <property type="project" value="UniProtKB-SubCell"/>
</dbReference>
<feature type="transmembrane region" description="Helical" evidence="8">
    <location>
        <begin position="148"/>
        <end position="165"/>
    </location>
</feature>
<dbReference type="PANTHER" id="PTHR30566:SF25">
    <property type="entry name" value="INNER MEMBRANE PROTEIN"/>
    <property type="match status" value="1"/>
</dbReference>
<evidence type="ECO:0000256" key="1">
    <source>
        <dbReference type="ARBA" id="ARBA00004651"/>
    </source>
</evidence>
<feature type="domain" description="Mechanosensitive ion channel MscS" evidence="9">
    <location>
        <begin position="193"/>
        <end position="260"/>
    </location>
</feature>
<comment type="caution">
    <text evidence="11">The sequence shown here is derived from an EMBL/GenBank/DDBJ whole genome shotgun (WGS) entry which is preliminary data.</text>
</comment>
<evidence type="ECO:0000256" key="5">
    <source>
        <dbReference type="ARBA" id="ARBA00022989"/>
    </source>
</evidence>
<dbReference type="Pfam" id="PF00924">
    <property type="entry name" value="MS_channel_2nd"/>
    <property type="match status" value="1"/>
</dbReference>
<dbReference type="SUPFAM" id="SSF50182">
    <property type="entry name" value="Sm-like ribonucleoproteins"/>
    <property type="match status" value="1"/>
</dbReference>
<feature type="transmembrane region" description="Helical" evidence="8">
    <location>
        <begin position="171"/>
        <end position="190"/>
    </location>
</feature>
<keyword evidence="4 8" id="KW-0812">Transmembrane</keyword>
<evidence type="ECO:0000259" key="9">
    <source>
        <dbReference type="Pfam" id="PF00924"/>
    </source>
</evidence>
<comment type="subcellular location">
    <subcellularLocation>
        <location evidence="1">Cell membrane</location>
        <topology evidence="1">Multi-pass membrane protein</topology>
    </subcellularLocation>
</comment>
<evidence type="ECO:0000256" key="4">
    <source>
        <dbReference type="ARBA" id="ARBA00022692"/>
    </source>
</evidence>
<dbReference type="Gene3D" id="1.10.287.1260">
    <property type="match status" value="1"/>
</dbReference>
<keyword evidence="12" id="KW-1185">Reference proteome</keyword>